<dbReference type="EMBL" id="JQSG02000006">
    <property type="protein sequence ID" value="OBS08003.1"/>
    <property type="molecule type" value="Genomic_DNA"/>
</dbReference>
<dbReference type="SUPFAM" id="SSF51338">
    <property type="entry name" value="Composite domain of metallo-dependent hydrolases"/>
    <property type="match status" value="1"/>
</dbReference>
<dbReference type="CDD" id="cd01293">
    <property type="entry name" value="Bact_CD"/>
    <property type="match status" value="1"/>
</dbReference>
<sequence length="421" mass="45552">MTDILIRNARITARGAEPCDVAIAGGRIAAIGPHLPGGGTEIDAAGGLLSPSFVELHCHLDATLTAGTPRPNRSGTLWEGIALWAEIKPALTEESVYARARKTLLWMLSHGVTHVRTHVDVCDPSLVALRALLRLREDLRGTLDLQLVAFPQEGIYAFADGEALMREAIALGVDCIGGIPHFEMTREDGVRSVEWVLAQAREHGRLVDIHCDETDDDQSRFVEVMAAQTLRQGLSGKVTASHLTASHGYNGAYAGKLIGYMARAGLHVVTNPLDNSVLQGRFDGYPTRRGHARIKEMLQAGLNVACGHDSVMDPWYPMGDGDPLKAAFVLMHYAQIVGADERPWLFRMLTDMPAAAFGLSDHAVAIGAPADLILWDVPTEDEALRRLPPRRAIFRNGVLVAEREGVGMRVLGEALDVSPPG</sequence>
<dbReference type="InterPro" id="IPR052349">
    <property type="entry name" value="Metallo-hydrolase_Enzymes"/>
</dbReference>
<evidence type="ECO:0000313" key="5">
    <source>
        <dbReference type="Proteomes" id="UP000029273"/>
    </source>
</evidence>
<dbReference type="SUPFAM" id="SSF51556">
    <property type="entry name" value="Metallo-dependent hydrolases"/>
    <property type="match status" value="1"/>
</dbReference>
<comment type="caution">
    <text evidence="4">The sequence shown here is derived from an EMBL/GenBank/DDBJ whole genome shotgun (WGS) entry which is preliminary data.</text>
</comment>
<dbReference type="GO" id="GO:0019239">
    <property type="term" value="F:deaminase activity"/>
    <property type="evidence" value="ECO:0007669"/>
    <property type="project" value="UniProtKB-ARBA"/>
</dbReference>
<name>A0A1A6C0B7_9GAMM</name>
<dbReference type="GO" id="GO:0046872">
    <property type="term" value="F:metal ion binding"/>
    <property type="evidence" value="ECO:0007669"/>
    <property type="project" value="UniProtKB-KW"/>
</dbReference>
<dbReference type="OrthoDB" id="9815027at2"/>
<dbReference type="InterPro" id="IPR013108">
    <property type="entry name" value="Amidohydro_3"/>
</dbReference>
<dbReference type="Pfam" id="PF07969">
    <property type="entry name" value="Amidohydro_3"/>
    <property type="match status" value="1"/>
</dbReference>
<evidence type="ECO:0000313" key="4">
    <source>
        <dbReference type="EMBL" id="OBS08003.1"/>
    </source>
</evidence>
<dbReference type="NCBIfam" id="NF005748">
    <property type="entry name" value="PRK07572.1"/>
    <property type="match status" value="1"/>
</dbReference>
<dbReference type="RefSeq" id="WP_065089655.1">
    <property type="nucleotide sequence ID" value="NZ_JQSG02000006.1"/>
</dbReference>
<gene>
    <name evidence="4" type="ORF">Thpro_022253</name>
</gene>
<dbReference type="AlphaFoldDB" id="A0A1A6C0B7"/>
<feature type="domain" description="Amidohydrolase 3" evidence="3">
    <location>
        <begin position="41"/>
        <end position="391"/>
    </location>
</feature>
<dbReference type="Proteomes" id="UP000029273">
    <property type="component" value="Unassembled WGS sequence"/>
</dbReference>
<dbReference type="FunFam" id="3.20.20.140:FF:000019">
    <property type="entry name" value="Cytosine deaminase"/>
    <property type="match status" value="1"/>
</dbReference>
<dbReference type="InterPro" id="IPR011059">
    <property type="entry name" value="Metal-dep_hydrolase_composite"/>
</dbReference>
<dbReference type="PANTHER" id="PTHR32027:SF0">
    <property type="entry name" value="CYTOSINE DEAMINASE"/>
    <property type="match status" value="1"/>
</dbReference>
<reference evidence="4 5" key="1">
    <citation type="journal article" date="2014" name="Genome Announc.">
        <title>Draft Genome Sequence of the Iron-Oxidizing, Acidophilic, and Halotolerant 'Thiobacillus prosperus' Type Strain DSM 5130.</title>
        <authorList>
            <person name="Ossandon F.J."/>
            <person name="Cardenas J.P."/>
            <person name="Corbett M."/>
            <person name="Quatrini R."/>
            <person name="Holmes D.S."/>
            <person name="Watkin E."/>
        </authorList>
    </citation>
    <scope>NUCLEOTIDE SEQUENCE [LARGE SCALE GENOMIC DNA]</scope>
    <source>
        <strain evidence="4 5">DSM 5130</strain>
    </source>
</reference>
<accession>A0A1A6C0B7</accession>
<dbReference type="GO" id="GO:0016814">
    <property type="term" value="F:hydrolase activity, acting on carbon-nitrogen (but not peptide) bonds, in cyclic amidines"/>
    <property type="evidence" value="ECO:0007669"/>
    <property type="project" value="TreeGrafter"/>
</dbReference>
<evidence type="ECO:0000256" key="2">
    <source>
        <dbReference type="ARBA" id="ARBA00022801"/>
    </source>
</evidence>
<keyword evidence="2" id="KW-0378">Hydrolase</keyword>
<protein>
    <submittedName>
        <fullName evidence="4">Cytosine deaminase</fullName>
    </submittedName>
</protein>
<proteinExistence type="predicted"/>
<dbReference type="STRING" id="160660.BJI67_13825"/>
<keyword evidence="5" id="KW-1185">Reference proteome</keyword>
<keyword evidence="1" id="KW-0479">Metal-binding</keyword>
<dbReference type="PANTHER" id="PTHR32027">
    <property type="entry name" value="CYTOSINE DEAMINASE"/>
    <property type="match status" value="1"/>
</dbReference>
<dbReference type="InterPro" id="IPR032466">
    <property type="entry name" value="Metal_Hydrolase"/>
</dbReference>
<dbReference type="Gene3D" id="2.30.40.10">
    <property type="entry name" value="Urease, subunit C, domain 1"/>
    <property type="match status" value="1"/>
</dbReference>
<organism evidence="4 5">
    <name type="scientific">Acidihalobacter prosperus</name>
    <dbReference type="NCBI Taxonomy" id="160660"/>
    <lineage>
        <taxon>Bacteria</taxon>
        <taxon>Pseudomonadati</taxon>
        <taxon>Pseudomonadota</taxon>
        <taxon>Gammaproteobacteria</taxon>
        <taxon>Chromatiales</taxon>
        <taxon>Ectothiorhodospiraceae</taxon>
        <taxon>Acidihalobacter</taxon>
    </lineage>
</organism>
<evidence type="ECO:0000259" key="3">
    <source>
        <dbReference type="Pfam" id="PF07969"/>
    </source>
</evidence>
<evidence type="ECO:0000256" key="1">
    <source>
        <dbReference type="ARBA" id="ARBA00022723"/>
    </source>
</evidence>
<dbReference type="Gene3D" id="3.20.20.140">
    <property type="entry name" value="Metal-dependent hydrolases"/>
    <property type="match status" value="1"/>
</dbReference>